<evidence type="ECO:0000256" key="12">
    <source>
        <dbReference type="ARBA" id="ARBA00054544"/>
    </source>
</evidence>
<keyword evidence="17" id="KW-1185">Reference proteome</keyword>
<dbReference type="PROSITE" id="PS50082">
    <property type="entry name" value="WD_REPEATS_2"/>
    <property type="match status" value="4"/>
</dbReference>
<evidence type="ECO:0000256" key="13">
    <source>
        <dbReference type="ARBA" id="ARBA00062934"/>
    </source>
</evidence>
<name>A0AAD9NQQ2_RIDPI</name>
<dbReference type="Proteomes" id="UP001209878">
    <property type="component" value="Unassembled WGS sequence"/>
</dbReference>
<feature type="repeat" description="WD" evidence="15">
    <location>
        <begin position="241"/>
        <end position="282"/>
    </location>
</feature>
<dbReference type="GO" id="GO:0000109">
    <property type="term" value="C:nucleotide-excision repair complex"/>
    <property type="evidence" value="ECO:0007669"/>
    <property type="project" value="TreeGrafter"/>
</dbReference>
<proteinExistence type="predicted"/>
<feature type="repeat" description="WD" evidence="15">
    <location>
        <begin position="182"/>
        <end position="224"/>
    </location>
</feature>
<dbReference type="InterPro" id="IPR001680">
    <property type="entry name" value="WD40_rpt"/>
</dbReference>
<dbReference type="EMBL" id="JAODUO010000501">
    <property type="protein sequence ID" value="KAK2179272.1"/>
    <property type="molecule type" value="Genomic_DNA"/>
</dbReference>
<dbReference type="InterPro" id="IPR015943">
    <property type="entry name" value="WD40/YVTN_repeat-like_dom_sf"/>
</dbReference>
<dbReference type="GO" id="GO:0031464">
    <property type="term" value="C:Cul4A-RING E3 ubiquitin ligase complex"/>
    <property type="evidence" value="ECO:0007669"/>
    <property type="project" value="TreeGrafter"/>
</dbReference>
<dbReference type="PANTHER" id="PTHR46202:SF1">
    <property type="entry name" value="DNA EXCISION REPAIR PROTEIN ERCC-8"/>
    <property type="match status" value="1"/>
</dbReference>
<evidence type="ECO:0000256" key="1">
    <source>
        <dbReference type="ARBA" id="ARBA00004109"/>
    </source>
</evidence>
<dbReference type="InterPro" id="IPR036322">
    <property type="entry name" value="WD40_repeat_dom_sf"/>
</dbReference>
<sequence length="403" mass="44504">MLNLLASRELGVDSPACVFHAETALLAHSLDLSKYHDFQKIHRGGINSLDLDPVDNRYLLSGGGEGIIGLHDLHNTTGVPQCTFPTICTVGLSNRYRHKFSVETVKWYPLDTGMFISSGTDKHLKVWDTNSLTTADEYEFSGVVYSHDVSSIATKHCLIAVGYLGNSVRLLDLRCGSSIHTLKGHRSSVLSVQWSTRNEYLLATGSQDSKAMLWDIRRANSSLMMLDQHNGDASANPNSVNTAHDGHVNGLCFTPDGLHLVTFGTDERLRLWCTATGRNMFVNYGRINNKCRKSITLAMSHDSKPEIVYVPSDNNIGVYGLFSGTKLGTLRGHFSQVNCCVRDANTQHLYSAGNDRNILLWLPQTDTVRAYEAHLTGDSNKAHVTRFTQRIAATADAWSSDDD</sequence>
<dbReference type="GO" id="GO:0006283">
    <property type="term" value="P:transcription-coupled nucleotide-excision repair"/>
    <property type="evidence" value="ECO:0007669"/>
    <property type="project" value="InterPro"/>
</dbReference>
<keyword evidence="10" id="KW-0234">DNA repair</keyword>
<accession>A0AAD9NQQ2</accession>
<comment type="function">
    <text evidence="12">Substrate-recognition component of the CSA complex, a DCX (DDB1-CUL4-X-box) E3 ubiquitin-protein ligase complex, involved in transcription-coupled nucleotide excision repair (TC-NER), a process during which RNA polymerase II-blocking lesions are rapidly removed from the transcribed strand of active genes. Following recruitment to lesion-stalled RNA polymerase II (Pol II), the CSA complex mediates ubiquitination of Pol II subunit POLR2A/RPB1 at 'Lys-1268', a critical TC-NER checkpoint, governing RNA Pol II stability and initiating DNA damage excision by TFIIH recruitment. The CSA complex also promotes the ubiquitination and subsequent proteasomal degradation of ERCC6/CSB in a UV-dependent manner; ERCC6 degradation is essential for the recovery of RNA synthesis after transcription-coupled repair. Also plays a role in DNA double-strand breaks (DSSBs) repair by non-homologous end joining (NHEJ).</text>
</comment>
<dbReference type="GO" id="GO:0016363">
    <property type="term" value="C:nuclear matrix"/>
    <property type="evidence" value="ECO:0007669"/>
    <property type="project" value="UniProtKB-SubCell"/>
</dbReference>
<evidence type="ECO:0000256" key="4">
    <source>
        <dbReference type="ARBA" id="ARBA00022454"/>
    </source>
</evidence>
<dbReference type="GO" id="GO:0043161">
    <property type="term" value="P:proteasome-mediated ubiquitin-dependent protein catabolic process"/>
    <property type="evidence" value="ECO:0007669"/>
    <property type="project" value="TreeGrafter"/>
</dbReference>
<keyword evidence="7" id="KW-0677">Repeat</keyword>
<dbReference type="PROSITE" id="PS00678">
    <property type="entry name" value="WD_REPEATS_1"/>
    <property type="match status" value="1"/>
</dbReference>
<evidence type="ECO:0000256" key="11">
    <source>
        <dbReference type="ARBA" id="ARBA00023242"/>
    </source>
</evidence>
<evidence type="ECO:0000313" key="16">
    <source>
        <dbReference type="EMBL" id="KAK2179272.1"/>
    </source>
</evidence>
<dbReference type="PROSITE" id="PS50294">
    <property type="entry name" value="WD_REPEATS_REGION"/>
    <property type="match status" value="2"/>
</dbReference>
<evidence type="ECO:0000256" key="10">
    <source>
        <dbReference type="ARBA" id="ARBA00023204"/>
    </source>
</evidence>
<evidence type="ECO:0000256" key="15">
    <source>
        <dbReference type="PROSITE-ProRule" id="PRU00221"/>
    </source>
</evidence>
<keyword evidence="11" id="KW-0539">Nucleus</keyword>
<keyword evidence="8" id="KW-0227">DNA damage</keyword>
<dbReference type="FunFam" id="2.130.10.10:FF:000130">
    <property type="entry name" value="DNA excision repair protein ERCC-8"/>
    <property type="match status" value="1"/>
</dbReference>
<dbReference type="SUPFAM" id="SSF50978">
    <property type="entry name" value="WD40 repeat-like"/>
    <property type="match status" value="1"/>
</dbReference>
<evidence type="ECO:0000256" key="2">
    <source>
        <dbReference type="ARBA" id="ARBA00004286"/>
    </source>
</evidence>
<keyword evidence="5" id="KW-0597">Phosphoprotein</keyword>
<evidence type="ECO:0000256" key="6">
    <source>
        <dbReference type="ARBA" id="ARBA00022574"/>
    </source>
</evidence>
<keyword evidence="9" id="KW-0833">Ubl conjugation pathway</keyword>
<dbReference type="SMART" id="SM00320">
    <property type="entry name" value="WD40"/>
    <property type="match status" value="5"/>
</dbReference>
<protein>
    <recommendedName>
        <fullName evidence="14">DNA excision repair protein ERCC-8</fullName>
    </recommendedName>
</protein>
<reference evidence="16" key="1">
    <citation type="journal article" date="2023" name="Mol. Biol. Evol.">
        <title>Third-Generation Sequencing Reveals the Adaptive Role of the Epigenome in Three Deep-Sea Polychaetes.</title>
        <authorList>
            <person name="Perez M."/>
            <person name="Aroh O."/>
            <person name="Sun Y."/>
            <person name="Lan Y."/>
            <person name="Juniper S.K."/>
            <person name="Young C.R."/>
            <person name="Angers B."/>
            <person name="Qian P.Y."/>
        </authorList>
    </citation>
    <scope>NUCLEOTIDE SEQUENCE</scope>
    <source>
        <strain evidence="16">R07B-5</strain>
    </source>
</reference>
<dbReference type="GO" id="GO:0005694">
    <property type="term" value="C:chromosome"/>
    <property type="evidence" value="ECO:0007669"/>
    <property type="project" value="UniProtKB-SubCell"/>
</dbReference>
<evidence type="ECO:0000256" key="9">
    <source>
        <dbReference type="ARBA" id="ARBA00022786"/>
    </source>
</evidence>
<evidence type="ECO:0000256" key="3">
    <source>
        <dbReference type="ARBA" id="ARBA00004906"/>
    </source>
</evidence>
<dbReference type="InterPro" id="IPR042238">
    <property type="entry name" value="Rad28/ERCC8/Ckn1/ATCSA-1"/>
</dbReference>
<dbReference type="PANTHER" id="PTHR46202">
    <property type="entry name" value="DNA EXCISION REPAIR PROTEIN ERCC-8"/>
    <property type="match status" value="1"/>
</dbReference>
<feature type="repeat" description="WD" evidence="15">
    <location>
        <begin position="330"/>
        <end position="361"/>
    </location>
</feature>
<evidence type="ECO:0000256" key="14">
    <source>
        <dbReference type="ARBA" id="ARBA00071995"/>
    </source>
</evidence>
<evidence type="ECO:0000313" key="17">
    <source>
        <dbReference type="Proteomes" id="UP001209878"/>
    </source>
</evidence>
<comment type="subunit">
    <text evidence="13">Part of the CSA complex (also named DCX(ERCC8) complex), a DCX E3 ubiquitin-protein ligase complex containing ERCC8, RBX1, DDB1 and CUL4A; the CSA complex interacts with RNA polymerase II; upon UV irradiation it interacts with the COP9 signalosome and preferentially with the hyperphosphorylated form of RNA polymerase II. Interacts with ERCC6/CSB (via CIM motif); promoting recruitment to lesion-stalled RNA polymerase II (Pol II). Interacts with KIAA1530/UVSSA. Interacts with a subunit of RNA polymerase II TFIIH.</text>
</comment>
<dbReference type="GO" id="GO:0009416">
    <property type="term" value="P:response to light stimulus"/>
    <property type="evidence" value="ECO:0007669"/>
    <property type="project" value="UniProtKB-ARBA"/>
</dbReference>
<dbReference type="GO" id="GO:0000209">
    <property type="term" value="P:protein polyubiquitination"/>
    <property type="evidence" value="ECO:0007669"/>
    <property type="project" value="TreeGrafter"/>
</dbReference>
<organism evidence="16 17">
    <name type="scientific">Ridgeia piscesae</name>
    <name type="common">Tubeworm</name>
    <dbReference type="NCBI Taxonomy" id="27915"/>
    <lineage>
        <taxon>Eukaryota</taxon>
        <taxon>Metazoa</taxon>
        <taxon>Spiralia</taxon>
        <taxon>Lophotrochozoa</taxon>
        <taxon>Annelida</taxon>
        <taxon>Polychaeta</taxon>
        <taxon>Sedentaria</taxon>
        <taxon>Canalipalpata</taxon>
        <taxon>Sabellida</taxon>
        <taxon>Siboglinidae</taxon>
        <taxon>Ridgeia</taxon>
    </lineage>
</organism>
<dbReference type="Pfam" id="PF00400">
    <property type="entry name" value="WD40"/>
    <property type="match status" value="4"/>
</dbReference>
<evidence type="ECO:0000256" key="8">
    <source>
        <dbReference type="ARBA" id="ARBA00022763"/>
    </source>
</evidence>
<comment type="pathway">
    <text evidence="3">Protein modification; protein ubiquitination.</text>
</comment>
<feature type="repeat" description="WD" evidence="15">
    <location>
        <begin position="95"/>
        <end position="137"/>
    </location>
</feature>
<gene>
    <name evidence="16" type="ORF">NP493_500g00000</name>
</gene>
<dbReference type="AlphaFoldDB" id="A0AAD9NQQ2"/>
<comment type="subcellular location">
    <subcellularLocation>
        <location evidence="2">Chromosome</location>
    </subcellularLocation>
    <subcellularLocation>
        <location evidence="1">Nucleus matrix</location>
    </subcellularLocation>
</comment>
<keyword evidence="4" id="KW-0158">Chromosome</keyword>
<dbReference type="Gene3D" id="2.130.10.10">
    <property type="entry name" value="YVTN repeat-like/Quinoprotein amine dehydrogenase"/>
    <property type="match status" value="1"/>
</dbReference>
<evidence type="ECO:0000256" key="7">
    <source>
        <dbReference type="ARBA" id="ARBA00022737"/>
    </source>
</evidence>
<comment type="caution">
    <text evidence="16">The sequence shown here is derived from an EMBL/GenBank/DDBJ whole genome shotgun (WGS) entry which is preliminary data.</text>
</comment>
<dbReference type="InterPro" id="IPR019775">
    <property type="entry name" value="WD40_repeat_CS"/>
</dbReference>
<keyword evidence="6 15" id="KW-0853">WD repeat</keyword>
<evidence type="ECO:0000256" key="5">
    <source>
        <dbReference type="ARBA" id="ARBA00022553"/>
    </source>
</evidence>